<organism evidence="1 2">
    <name type="scientific">Tuber aestivum</name>
    <name type="common">summer truffle</name>
    <dbReference type="NCBI Taxonomy" id="59557"/>
    <lineage>
        <taxon>Eukaryota</taxon>
        <taxon>Fungi</taxon>
        <taxon>Dikarya</taxon>
        <taxon>Ascomycota</taxon>
        <taxon>Pezizomycotina</taxon>
        <taxon>Pezizomycetes</taxon>
        <taxon>Pezizales</taxon>
        <taxon>Tuberaceae</taxon>
        <taxon>Tuber</taxon>
    </lineage>
</organism>
<dbReference type="Proteomes" id="UP001412239">
    <property type="component" value="Unassembled WGS sequence"/>
</dbReference>
<evidence type="ECO:0000313" key="2">
    <source>
        <dbReference type="Proteomes" id="UP001412239"/>
    </source>
</evidence>
<protein>
    <submittedName>
        <fullName evidence="1">Uncharacterized protein</fullName>
    </submittedName>
</protein>
<accession>A0A292PYQ1</accession>
<sequence length="100" mass="11423">MFWYLNFPKCSSRGEEAHSFLRIRCMLFRDPAFDLTDICDMQLIAIPPLAPLACWRGVLTVHACKLWFPLFDGVDCPPSVRCGKDQSRVDAMVSSKPTRE</sequence>
<reference evidence="1" key="1">
    <citation type="submission" date="2015-10" db="EMBL/GenBank/DDBJ databases">
        <authorList>
            <person name="Regsiter A."/>
            <person name="william w."/>
        </authorList>
    </citation>
    <scope>NUCLEOTIDE SEQUENCE</scope>
    <source>
        <strain evidence="1">Montdore</strain>
    </source>
</reference>
<dbReference type="AlphaFoldDB" id="A0A292PYQ1"/>
<dbReference type="EMBL" id="LN890986">
    <property type="protein sequence ID" value="CUS12706.1"/>
    <property type="molecule type" value="Genomic_DNA"/>
</dbReference>
<keyword evidence="2" id="KW-1185">Reference proteome</keyword>
<evidence type="ECO:0000313" key="1">
    <source>
        <dbReference type="EMBL" id="CUS12706.1"/>
    </source>
</evidence>
<proteinExistence type="predicted"/>
<name>A0A292PYQ1_9PEZI</name>
<gene>
    <name evidence="1" type="ORF">GSTUAT00003199001</name>
</gene>